<dbReference type="OrthoDB" id="441129at2759"/>
<dbReference type="PANTHER" id="PTHR14845:SF5">
    <property type="entry name" value="BASAL BODY-ORIENTATION FACTOR 1"/>
    <property type="match status" value="1"/>
</dbReference>
<dbReference type="PANTHER" id="PTHR14845">
    <property type="entry name" value="COILED-COIL DOMAIN-CONTAINING 166"/>
    <property type="match status" value="1"/>
</dbReference>
<comment type="caution">
    <text evidence="13">The sequence shown here is derived from an EMBL/GenBank/DDBJ whole genome shotgun (WGS) entry which is preliminary data.</text>
</comment>
<dbReference type="Pfam" id="PF14988">
    <property type="entry name" value="DUF4515"/>
    <property type="match status" value="1"/>
</dbReference>
<feature type="coiled-coil region" evidence="10">
    <location>
        <begin position="331"/>
        <end position="390"/>
    </location>
</feature>
<dbReference type="EMBL" id="JAERUA010000009">
    <property type="protein sequence ID" value="KAI1895527.1"/>
    <property type="molecule type" value="Genomic_DNA"/>
</dbReference>
<comment type="subcellular location">
    <subcellularLocation>
        <location evidence="1">Cytoplasm</location>
        <location evidence="1">Cytoskeleton</location>
        <location evidence="1">Cilium basal body</location>
    </subcellularLocation>
</comment>
<feature type="region of interest" description="Disordered" evidence="11">
    <location>
        <begin position="1"/>
        <end position="32"/>
    </location>
</feature>
<evidence type="ECO:0000256" key="8">
    <source>
        <dbReference type="ARBA" id="ARBA00023273"/>
    </source>
</evidence>
<dbReference type="Proteomes" id="UP000829720">
    <property type="component" value="Unassembled WGS sequence"/>
</dbReference>
<reference evidence="13" key="1">
    <citation type="submission" date="2021-01" db="EMBL/GenBank/DDBJ databases">
        <authorList>
            <person name="Zahm M."/>
            <person name="Roques C."/>
            <person name="Cabau C."/>
            <person name="Klopp C."/>
            <person name="Donnadieu C."/>
            <person name="Jouanno E."/>
            <person name="Lampietro C."/>
            <person name="Louis A."/>
            <person name="Herpin A."/>
            <person name="Echchiki A."/>
            <person name="Berthelot C."/>
            <person name="Parey E."/>
            <person name="Roest-Crollius H."/>
            <person name="Braasch I."/>
            <person name="Postlethwait J."/>
            <person name="Bobe J."/>
            <person name="Montfort J."/>
            <person name="Bouchez O."/>
            <person name="Begum T."/>
            <person name="Mejri S."/>
            <person name="Adams A."/>
            <person name="Chen W.-J."/>
            <person name="Guiguen Y."/>
        </authorList>
    </citation>
    <scope>NUCLEOTIDE SEQUENCE</scope>
    <source>
        <tissue evidence="13">Blood</tissue>
    </source>
</reference>
<feature type="domain" description="DUF4515" evidence="12">
    <location>
        <begin position="85"/>
        <end position="265"/>
    </location>
</feature>
<evidence type="ECO:0000313" key="13">
    <source>
        <dbReference type="EMBL" id="KAI1895527.1"/>
    </source>
</evidence>
<organism evidence="13 14">
    <name type="scientific">Albula goreensis</name>
    <dbReference type="NCBI Taxonomy" id="1534307"/>
    <lineage>
        <taxon>Eukaryota</taxon>
        <taxon>Metazoa</taxon>
        <taxon>Chordata</taxon>
        <taxon>Craniata</taxon>
        <taxon>Vertebrata</taxon>
        <taxon>Euteleostomi</taxon>
        <taxon>Actinopterygii</taxon>
        <taxon>Neopterygii</taxon>
        <taxon>Teleostei</taxon>
        <taxon>Albuliformes</taxon>
        <taxon>Albulidae</taxon>
        <taxon>Albula</taxon>
    </lineage>
</organism>
<protein>
    <recommendedName>
        <fullName evidence="3">Basal body-orientation factor 1</fullName>
    </recommendedName>
    <alternativeName>
        <fullName evidence="9">Coiled-coil domain-containing protein 176</fullName>
    </alternativeName>
</protein>
<feature type="compositionally biased region" description="Basic and acidic residues" evidence="11">
    <location>
        <begin position="17"/>
        <end position="32"/>
    </location>
</feature>
<keyword evidence="14" id="KW-1185">Reference proteome</keyword>
<sequence>MPKKKGKKGKKGKGKGKKDGKQESKTDKESDIEKAKANAALWEAKLVVTEQSRVEYREAARKLAQANEELTNQQYRAEKDTLDIIAFMKRKDGEKEEKILRLEEKLREQKIKAEEDSEQLVAEYTLRINELEEKFNQRSGEFRMIQGELQMIKEFRKKKAHMEQELSDIKESMQLADKSHKESLSRMEHKFFTEKLRLENEAEQRITQLAERAHNEAIVQLDDASSSVFKENIRLNEALSYHMKEVEELRRVTVTLAEENHSLALHKETCELMMRDSVSQLKEQREKVSELKGKVVVLERALARMAGEFERETREVQQQVLVSTESGRMEMEKMQKVLAMREREMNRVKRLARGIVEQRTEMEKFFQEALLEVKQEIQASQRQYKQATLQMYQQQMSMARIGQQDYPRIRTFNKSHHSTNCIYTDQEDAEKWADLNHAKVDISELTWEQKEKVLRLLFAKMNGIKTRKSKQPPFSEPSERTQNGRDPSVAEEPFHVTFITQAPVDSQAPEPIGLPDIKTM</sequence>
<keyword evidence="8" id="KW-0966">Cell projection</keyword>
<comment type="similarity">
    <text evidence="2">Belongs to the BBOF1 family.</text>
</comment>
<accession>A0A8T3DJG1</accession>
<evidence type="ECO:0000256" key="11">
    <source>
        <dbReference type="SAM" id="MobiDB-lite"/>
    </source>
</evidence>
<evidence type="ECO:0000256" key="5">
    <source>
        <dbReference type="ARBA" id="ARBA00023054"/>
    </source>
</evidence>
<dbReference type="InterPro" id="IPR032777">
    <property type="entry name" value="DUF4515"/>
</dbReference>
<name>A0A8T3DJG1_9TELE</name>
<evidence type="ECO:0000256" key="4">
    <source>
        <dbReference type="ARBA" id="ARBA00022490"/>
    </source>
</evidence>
<evidence type="ECO:0000259" key="12">
    <source>
        <dbReference type="Pfam" id="PF14988"/>
    </source>
</evidence>
<proteinExistence type="inferred from homology"/>
<evidence type="ECO:0000256" key="10">
    <source>
        <dbReference type="SAM" id="Coils"/>
    </source>
</evidence>
<keyword evidence="4" id="KW-0963">Cytoplasm</keyword>
<evidence type="ECO:0000256" key="7">
    <source>
        <dbReference type="ARBA" id="ARBA00023212"/>
    </source>
</evidence>
<keyword evidence="7" id="KW-0206">Cytoskeleton</keyword>
<feature type="coiled-coil region" evidence="10">
    <location>
        <begin position="274"/>
        <end position="301"/>
    </location>
</feature>
<keyword evidence="5 10" id="KW-0175">Coiled coil</keyword>
<evidence type="ECO:0000256" key="9">
    <source>
        <dbReference type="ARBA" id="ARBA00031573"/>
    </source>
</evidence>
<evidence type="ECO:0000256" key="3">
    <source>
        <dbReference type="ARBA" id="ARBA00015392"/>
    </source>
</evidence>
<evidence type="ECO:0000313" key="14">
    <source>
        <dbReference type="Proteomes" id="UP000829720"/>
    </source>
</evidence>
<gene>
    <name evidence="13" type="ORF">AGOR_G00107170</name>
</gene>
<feature type="region of interest" description="Disordered" evidence="11">
    <location>
        <begin position="466"/>
        <end position="520"/>
    </location>
</feature>
<feature type="compositionally biased region" description="Basic residues" evidence="11">
    <location>
        <begin position="1"/>
        <end position="16"/>
    </location>
</feature>
<evidence type="ECO:0000256" key="6">
    <source>
        <dbReference type="ARBA" id="ARBA00023069"/>
    </source>
</evidence>
<dbReference type="AlphaFoldDB" id="A0A8T3DJG1"/>
<evidence type="ECO:0000256" key="2">
    <source>
        <dbReference type="ARBA" id="ARBA00007508"/>
    </source>
</evidence>
<evidence type="ECO:0000256" key="1">
    <source>
        <dbReference type="ARBA" id="ARBA00004120"/>
    </source>
</evidence>
<keyword evidence="6" id="KW-0969">Cilium</keyword>